<sequence length="67" mass="7733">MSENESTEASSLSSLYKTEVTVLIIKEQVFYDYQIYFWPTFVHLNKSFVIQNVTPIPIFVILGIKTA</sequence>
<accession>A0A6N8FIL1</accession>
<dbReference type="Proteomes" id="UP000469125">
    <property type="component" value="Unassembled WGS sequence"/>
</dbReference>
<evidence type="ECO:0000313" key="2">
    <source>
        <dbReference type="Proteomes" id="UP000469125"/>
    </source>
</evidence>
<name>A0A6N8FIL1_9BACI</name>
<keyword evidence="2" id="KW-1185">Reference proteome</keyword>
<reference evidence="1 2" key="1">
    <citation type="submission" date="2019-11" db="EMBL/GenBank/DDBJ databases">
        <authorList>
            <person name="Li X."/>
        </authorList>
    </citation>
    <scope>NUCLEOTIDE SEQUENCE [LARGE SCALE GENOMIC DNA]</scope>
    <source>
        <strain evidence="1 2">L9</strain>
    </source>
</reference>
<proteinExistence type="predicted"/>
<dbReference type="EMBL" id="WOCA01000005">
    <property type="protein sequence ID" value="MUK88516.1"/>
    <property type="molecule type" value="Genomic_DNA"/>
</dbReference>
<protein>
    <submittedName>
        <fullName evidence="1">Uncharacterized protein</fullName>
    </submittedName>
</protein>
<evidence type="ECO:0000313" key="1">
    <source>
        <dbReference type="EMBL" id="MUK88516.1"/>
    </source>
</evidence>
<organism evidence="1 2">
    <name type="scientific">Ornithinibacillus caprae</name>
    <dbReference type="NCBI Taxonomy" id="2678566"/>
    <lineage>
        <taxon>Bacteria</taxon>
        <taxon>Bacillati</taxon>
        <taxon>Bacillota</taxon>
        <taxon>Bacilli</taxon>
        <taxon>Bacillales</taxon>
        <taxon>Bacillaceae</taxon>
        <taxon>Ornithinibacillus</taxon>
    </lineage>
</organism>
<comment type="caution">
    <text evidence="1">The sequence shown here is derived from an EMBL/GenBank/DDBJ whole genome shotgun (WGS) entry which is preliminary data.</text>
</comment>
<dbReference type="RefSeq" id="WP_155668492.1">
    <property type="nucleotide sequence ID" value="NZ_WOCA01000005.1"/>
</dbReference>
<dbReference type="AlphaFoldDB" id="A0A6N8FIL1"/>
<gene>
    <name evidence="1" type="ORF">GMD78_08935</name>
</gene>